<dbReference type="PANTHER" id="PTHR31851">
    <property type="entry name" value="FE(2+)/MN(2+) TRANSPORTER PCL1"/>
    <property type="match status" value="1"/>
</dbReference>
<dbReference type="GO" id="GO:0012505">
    <property type="term" value="C:endomembrane system"/>
    <property type="evidence" value="ECO:0007669"/>
    <property type="project" value="UniProtKB-SubCell"/>
</dbReference>
<dbReference type="Pfam" id="PF01988">
    <property type="entry name" value="VIT1"/>
    <property type="match status" value="1"/>
</dbReference>
<accession>A0A4Z0FUZ9</accession>
<evidence type="ECO:0000256" key="4">
    <source>
        <dbReference type="ARBA" id="ARBA00023136"/>
    </source>
</evidence>
<evidence type="ECO:0000256" key="2">
    <source>
        <dbReference type="ARBA" id="ARBA00022692"/>
    </source>
</evidence>
<dbReference type="GO" id="GO:0030026">
    <property type="term" value="P:intracellular manganese ion homeostasis"/>
    <property type="evidence" value="ECO:0007669"/>
    <property type="project" value="InterPro"/>
</dbReference>
<evidence type="ECO:0000313" key="7">
    <source>
        <dbReference type="Proteomes" id="UP000297948"/>
    </source>
</evidence>
<comment type="caution">
    <text evidence="6">The sequence shown here is derived from an EMBL/GenBank/DDBJ whole genome shotgun (WGS) entry which is preliminary data.</text>
</comment>
<gene>
    <name evidence="6" type="ORF">E4099_30160</name>
</gene>
<reference evidence="6 7" key="1">
    <citation type="submission" date="2019-03" db="EMBL/GenBank/DDBJ databases">
        <authorList>
            <person name="Gonzalez-Pimentel J.L."/>
        </authorList>
    </citation>
    <scope>NUCLEOTIDE SEQUENCE [LARGE SCALE GENOMIC DNA]</scope>
    <source>
        <strain evidence="6 7">JCM 31289</strain>
    </source>
</reference>
<dbReference type="Proteomes" id="UP000297948">
    <property type="component" value="Unassembled WGS sequence"/>
</dbReference>
<dbReference type="OrthoDB" id="188924at2"/>
<feature type="transmembrane region" description="Helical" evidence="5">
    <location>
        <begin position="153"/>
        <end position="175"/>
    </location>
</feature>
<evidence type="ECO:0000256" key="1">
    <source>
        <dbReference type="ARBA" id="ARBA00004127"/>
    </source>
</evidence>
<dbReference type="InterPro" id="IPR008217">
    <property type="entry name" value="Ccc1_fam"/>
</dbReference>
<feature type="transmembrane region" description="Helical" evidence="5">
    <location>
        <begin position="212"/>
        <end position="232"/>
    </location>
</feature>
<dbReference type="EMBL" id="SRID01000514">
    <property type="protein sequence ID" value="TGA87071.1"/>
    <property type="molecule type" value="Genomic_DNA"/>
</dbReference>
<feature type="transmembrane region" description="Helical" evidence="5">
    <location>
        <begin position="181"/>
        <end position="200"/>
    </location>
</feature>
<dbReference type="CDD" id="cd02432">
    <property type="entry name" value="Nodulin-21_like_1"/>
    <property type="match status" value="1"/>
</dbReference>
<dbReference type="AlphaFoldDB" id="A0A4Z0FUZ9"/>
<evidence type="ECO:0000256" key="3">
    <source>
        <dbReference type="ARBA" id="ARBA00022989"/>
    </source>
</evidence>
<dbReference type="RefSeq" id="WP_135342285.1">
    <property type="nucleotide sequence ID" value="NZ_JBHLTX010000013.1"/>
</dbReference>
<name>A0A4Z0FUZ9_9ACTN</name>
<keyword evidence="2 5" id="KW-0812">Transmembrane</keyword>
<keyword evidence="7" id="KW-1185">Reference proteome</keyword>
<sequence length="237" mass="23714">MTFFQLRNPHDEGHSAGRAGWLRAAVLGANDGLVSVASLMVGLAAGGTGPSVVATGGLAGLSAGALSMAAGEYVSVSSQVDIEDADRAKETRELAEYPEAELAELAGIYRARGVPAELAWKVAEALHAADPLQAHLRDELGQSEHTAARPLQAALASSASFLAGGLIPFLGLLAGSSAARAWLIVLLTLCGLAVAGVLAARTAGIGALRPTLRVVVGGGLAMAVTAAVGQIAHVSGV</sequence>
<comment type="subcellular location">
    <subcellularLocation>
        <location evidence="1">Endomembrane system</location>
        <topology evidence="1">Multi-pass membrane protein</topology>
    </subcellularLocation>
</comment>
<organism evidence="6 7">
    <name type="scientific">Streptomyces palmae</name>
    <dbReference type="NCBI Taxonomy" id="1701085"/>
    <lineage>
        <taxon>Bacteria</taxon>
        <taxon>Bacillati</taxon>
        <taxon>Actinomycetota</taxon>
        <taxon>Actinomycetes</taxon>
        <taxon>Kitasatosporales</taxon>
        <taxon>Streptomycetaceae</taxon>
        <taxon>Streptomyces</taxon>
    </lineage>
</organism>
<protein>
    <submittedName>
        <fullName evidence="6">VIT family protein</fullName>
    </submittedName>
</protein>
<dbReference type="GO" id="GO:0005384">
    <property type="term" value="F:manganese ion transmembrane transporter activity"/>
    <property type="evidence" value="ECO:0007669"/>
    <property type="project" value="InterPro"/>
</dbReference>
<proteinExistence type="predicted"/>
<evidence type="ECO:0000313" key="6">
    <source>
        <dbReference type="EMBL" id="TGA87071.1"/>
    </source>
</evidence>
<keyword evidence="4 5" id="KW-0472">Membrane</keyword>
<evidence type="ECO:0000256" key="5">
    <source>
        <dbReference type="SAM" id="Phobius"/>
    </source>
</evidence>
<keyword evidence="3 5" id="KW-1133">Transmembrane helix</keyword>